<dbReference type="PANTHER" id="PTHR48111">
    <property type="entry name" value="REGULATOR OF RPOS"/>
    <property type="match status" value="1"/>
</dbReference>
<gene>
    <name evidence="10" type="ORF">H8B19_16935</name>
</gene>
<keyword evidence="2" id="KW-0902">Two-component regulatory system</keyword>
<accession>A0A8J6IYH6</accession>
<dbReference type="Pfam" id="PF00486">
    <property type="entry name" value="Trans_reg_C"/>
    <property type="match status" value="1"/>
</dbReference>
<evidence type="ECO:0000313" key="11">
    <source>
        <dbReference type="Proteomes" id="UP000601768"/>
    </source>
</evidence>
<dbReference type="FunFam" id="3.40.50.2300:FF:000001">
    <property type="entry name" value="DNA-binding response regulator PhoB"/>
    <property type="match status" value="1"/>
</dbReference>
<dbReference type="InterPro" id="IPR001789">
    <property type="entry name" value="Sig_transdc_resp-reg_receiver"/>
</dbReference>
<evidence type="ECO:0000256" key="2">
    <source>
        <dbReference type="ARBA" id="ARBA00023012"/>
    </source>
</evidence>
<feature type="modified residue" description="4-aspartylphosphate" evidence="6">
    <location>
        <position position="57"/>
    </location>
</feature>
<dbReference type="AlphaFoldDB" id="A0A8J6IYH6"/>
<dbReference type="InterPro" id="IPR036388">
    <property type="entry name" value="WH-like_DNA-bd_sf"/>
</dbReference>
<protein>
    <submittedName>
        <fullName evidence="10">Response regulator transcription factor</fullName>
    </submittedName>
</protein>
<dbReference type="GO" id="GO:0005829">
    <property type="term" value="C:cytosol"/>
    <property type="evidence" value="ECO:0007669"/>
    <property type="project" value="TreeGrafter"/>
</dbReference>
<dbReference type="InterPro" id="IPR001867">
    <property type="entry name" value="OmpR/PhoB-type_DNA-bd"/>
</dbReference>
<dbReference type="GO" id="GO:0006355">
    <property type="term" value="P:regulation of DNA-templated transcription"/>
    <property type="evidence" value="ECO:0007669"/>
    <property type="project" value="InterPro"/>
</dbReference>
<dbReference type="InterPro" id="IPR011006">
    <property type="entry name" value="CheY-like_superfamily"/>
</dbReference>
<evidence type="ECO:0000256" key="5">
    <source>
        <dbReference type="ARBA" id="ARBA00023163"/>
    </source>
</evidence>
<feature type="DNA-binding region" description="OmpR/PhoB-type" evidence="7">
    <location>
        <begin position="131"/>
        <end position="228"/>
    </location>
</feature>
<keyword evidence="11" id="KW-1185">Reference proteome</keyword>
<comment type="caution">
    <text evidence="10">The sequence shown here is derived from an EMBL/GenBank/DDBJ whole genome shotgun (WGS) entry which is preliminary data.</text>
</comment>
<dbReference type="Gene3D" id="1.10.10.10">
    <property type="entry name" value="Winged helix-like DNA-binding domain superfamily/Winged helix DNA-binding domain"/>
    <property type="match status" value="1"/>
</dbReference>
<dbReference type="Proteomes" id="UP000601768">
    <property type="component" value="Unassembled WGS sequence"/>
</dbReference>
<evidence type="ECO:0000256" key="4">
    <source>
        <dbReference type="ARBA" id="ARBA00023125"/>
    </source>
</evidence>
<evidence type="ECO:0000313" key="10">
    <source>
        <dbReference type="EMBL" id="MBC3767567.1"/>
    </source>
</evidence>
<dbReference type="EMBL" id="JACNEP010000020">
    <property type="protein sequence ID" value="MBC3767567.1"/>
    <property type="molecule type" value="Genomic_DNA"/>
</dbReference>
<organism evidence="10 11">
    <name type="scientific">Neptunicella marina</name>
    <dbReference type="NCBI Taxonomy" id="2125989"/>
    <lineage>
        <taxon>Bacteria</taxon>
        <taxon>Pseudomonadati</taxon>
        <taxon>Pseudomonadota</taxon>
        <taxon>Gammaproteobacteria</taxon>
        <taxon>Alteromonadales</taxon>
        <taxon>Alteromonadaceae</taxon>
        <taxon>Neptunicella</taxon>
    </lineage>
</organism>
<evidence type="ECO:0000259" key="8">
    <source>
        <dbReference type="PROSITE" id="PS50110"/>
    </source>
</evidence>
<reference evidence="10" key="2">
    <citation type="submission" date="2020-08" db="EMBL/GenBank/DDBJ databases">
        <authorList>
            <person name="Lai Q."/>
        </authorList>
    </citation>
    <scope>NUCLEOTIDE SEQUENCE</scope>
    <source>
        <strain evidence="10">S27-2</strain>
    </source>
</reference>
<keyword evidence="1 6" id="KW-0597">Phosphoprotein</keyword>
<dbReference type="PROSITE" id="PS51755">
    <property type="entry name" value="OMPR_PHOB"/>
    <property type="match status" value="1"/>
</dbReference>
<dbReference type="GO" id="GO:0000976">
    <property type="term" value="F:transcription cis-regulatory region binding"/>
    <property type="evidence" value="ECO:0007669"/>
    <property type="project" value="TreeGrafter"/>
</dbReference>
<feature type="domain" description="Response regulatory" evidence="8">
    <location>
        <begin position="8"/>
        <end position="123"/>
    </location>
</feature>
<dbReference type="GO" id="GO:0032993">
    <property type="term" value="C:protein-DNA complex"/>
    <property type="evidence" value="ECO:0007669"/>
    <property type="project" value="TreeGrafter"/>
</dbReference>
<dbReference type="RefSeq" id="WP_186508156.1">
    <property type="nucleotide sequence ID" value="NZ_JACNEP010000020.1"/>
</dbReference>
<dbReference type="CDD" id="cd17624">
    <property type="entry name" value="REC_OmpR_PmrA-like"/>
    <property type="match status" value="1"/>
</dbReference>
<keyword evidence="5" id="KW-0804">Transcription</keyword>
<feature type="domain" description="OmpR/PhoB-type" evidence="9">
    <location>
        <begin position="131"/>
        <end position="228"/>
    </location>
</feature>
<dbReference type="Gene3D" id="6.10.250.690">
    <property type="match status" value="1"/>
</dbReference>
<proteinExistence type="predicted"/>
<evidence type="ECO:0000256" key="7">
    <source>
        <dbReference type="PROSITE-ProRule" id="PRU01091"/>
    </source>
</evidence>
<evidence type="ECO:0000256" key="6">
    <source>
        <dbReference type="PROSITE-ProRule" id="PRU00169"/>
    </source>
</evidence>
<keyword evidence="4 7" id="KW-0238">DNA-binding</keyword>
<dbReference type="Gene3D" id="3.40.50.2300">
    <property type="match status" value="1"/>
</dbReference>
<evidence type="ECO:0000256" key="3">
    <source>
        <dbReference type="ARBA" id="ARBA00023015"/>
    </source>
</evidence>
<dbReference type="CDD" id="cd00383">
    <property type="entry name" value="trans_reg_C"/>
    <property type="match status" value="1"/>
</dbReference>
<dbReference type="SUPFAM" id="SSF52172">
    <property type="entry name" value="CheY-like"/>
    <property type="match status" value="1"/>
</dbReference>
<dbReference type="InterPro" id="IPR039420">
    <property type="entry name" value="WalR-like"/>
</dbReference>
<dbReference type="Pfam" id="PF00072">
    <property type="entry name" value="Response_reg"/>
    <property type="match status" value="1"/>
</dbReference>
<dbReference type="SMART" id="SM00448">
    <property type="entry name" value="REC"/>
    <property type="match status" value="1"/>
</dbReference>
<reference evidence="10" key="1">
    <citation type="journal article" date="2018" name="Int. J. Syst. Evol. Microbiol.">
        <title>Neptunicella marina gen. nov., sp. nov., isolated from surface seawater.</title>
        <authorList>
            <person name="Liu X."/>
            <person name="Lai Q."/>
            <person name="Du Y."/>
            <person name="Zhang X."/>
            <person name="Liu Z."/>
            <person name="Sun F."/>
            <person name="Shao Z."/>
        </authorList>
    </citation>
    <scope>NUCLEOTIDE SEQUENCE</scope>
    <source>
        <strain evidence="10">S27-2</strain>
    </source>
</reference>
<name>A0A8J6IYH6_9ALTE</name>
<keyword evidence="3" id="KW-0805">Transcription regulation</keyword>
<sequence>MNKHNKLSILLVEDNQRIAESVIQHFTQKGHVVDYASSAETALNLLEQSRFDLMILDLMLPGMDGLTFCKQAREQNNYVIPVLMLTAKDAIDDIVQGFNHGADDYLTKPFAMQELEVRVVALSRRHMLNTQYLIELGELQIDRRALTVKRQGRIVECSRMGYNILKYLAEAYPRVVTRSELIQTLWGDNETESDALRTHMYQLRLCLDKPFTSPMLKTVHSVGFTLQNIE</sequence>
<dbReference type="SMART" id="SM00862">
    <property type="entry name" value="Trans_reg_C"/>
    <property type="match status" value="1"/>
</dbReference>
<dbReference type="PROSITE" id="PS50110">
    <property type="entry name" value="RESPONSE_REGULATORY"/>
    <property type="match status" value="1"/>
</dbReference>
<dbReference type="PANTHER" id="PTHR48111:SF22">
    <property type="entry name" value="REGULATOR OF RPOS"/>
    <property type="match status" value="1"/>
</dbReference>
<evidence type="ECO:0000256" key="1">
    <source>
        <dbReference type="ARBA" id="ARBA00022553"/>
    </source>
</evidence>
<evidence type="ECO:0000259" key="9">
    <source>
        <dbReference type="PROSITE" id="PS51755"/>
    </source>
</evidence>
<dbReference type="GO" id="GO:0000156">
    <property type="term" value="F:phosphorelay response regulator activity"/>
    <property type="evidence" value="ECO:0007669"/>
    <property type="project" value="TreeGrafter"/>
</dbReference>